<organism evidence="1 2">
    <name type="scientific">Dryococelus australis</name>
    <dbReference type="NCBI Taxonomy" id="614101"/>
    <lineage>
        <taxon>Eukaryota</taxon>
        <taxon>Metazoa</taxon>
        <taxon>Ecdysozoa</taxon>
        <taxon>Arthropoda</taxon>
        <taxon>Hexapoda</taxon>
        <taxon>Insecta</taxon>
        <taxon>Pterygota</taxon>
        <taxon>Neoptera</taxon>
        <taxon>Polyneoptera</taxon>
        <taxon>Phasmatodea</taxon>
        <taxon>Verophasmatodea</taxon>
        <taxon>Anareolatae</taxon>
        <taxon>Phasmatidae</taxon>
        <taxon>Eurycanthinae</taxon>
        <taxon>Dryococelus</taxon>
    </lineage>
</organism>
<accession>A0ABQ9INN5</accession>
<dbReference type="EMBL" id="JARBHB010000001">
    <property type="protein sequence ID" value="KAJ8898287.1"/>
    <property type="molecule type" value="Genomic_DNA"/>
</dbReference>
<proteinExistence type="predicted"/>
<protein>
    <submittedName>
        <fullName evidence="1">Uncharacterized protein</fullName>
    </submittedName>
</protein>
<keyword evidence="2" id="KW-1185">Reference proteome</keyword>
<name>A0ABQ9INN5_9NEOP</name>
<evidence type="ECO:0000313" key="1">
    <source>
        <dbReference type="EMBL" id="KAJ8898287.1"/>
    </source>
</evidence>
<comment type="caution">
    <text evidence="1">The sequence shown here is derived from an EMBL/GenBank/DDBJ whole genome shotgun (WGS) entry which is preliminary data.</text>
</comment>
<sequence length="233" mass="26571">MGTPTWLAKKMELKSTILAEQPLASYIHSAAHALDLALQDLSKPIPLILNCFDKQYFHHKSNSSGPRPLCPTHVTMREASLSGVSNLYPAVQNFLHTSAYDRNDIGPKARAVVQKFESVKQYYRKIYEFLDNIINDIDDRFEQPGFENYLHLEKSLLFAPGSLDEHILTTISAFGIDMAKLNQEKEFTAHWFNPQKVYIKWFQRNASRNKQPISPITCSPKIATGGSRCMFYS</sequence>
<reference evidence="1 2" key="1">
    <citation type="submission" date="2023-02" db="EMBL/GenBank/DDBJ databases">
        <title>LHISI_Scaffold_Assembly.</title>
        <authorList>
            <person name="Stuart O.P."/>
            <person name="Cleave R."/>
            <person name="Magrath M.J.L."/>
            <person name="Mikheyev A.S."/>
        </authorList>
    </citation>
    <scope>NUCLEOTIDE SEQUENCE [LARGE SCALE GENOMIC DNA]</scope>
    <source>
        <strain evidence="1">Daus_M_001</strain>
        <tissue evidence="1">Leg muscle</tissue>
    </source>
</reference>
<gene>
    <name evidence="1" type="ORF">PR048_003647</name>
</gene>
<dbReference type="Proteomes" id="UP001159363">
    <property type="component" value="Chromosome 1"/>
</dbReference>
<evidence type="ECO:0000313" key="2">
    <source>
        <dbReference type="Proteomes" id="UP001159363"/>
    </source>
</evidence>